<feature type="transmembrane region" description="Helical" evidence="1">
    <location>
        <begin position="27"/>
        <end position="49"/>
    </location>
</feature>
<sequence length="57" mass="6043">MRILYAVLLAGVPTINTFWVMTSGLAWPVQLLLLAAGVGVSAYLILAAMRQAGAQKL</sequence>
<dbReference type="STRING" id="440168.SAMN04487974_104192"/>
<accession>A0A1G7VKW1</accession>
<keyword evidence="1" id="KW-0472">Membrane</keyword>
<evidence type="ECO:0000313" key="2">
    <source>
        <dbReference type="EMBL" id="SDG60211.1"/>
    </source>
</evidence>
<gene>
    <name evidence="2" type="ORF">SAMN04487974_104192</name>
</gene>
<keyword evidence="1" id="KW-1133">Transmembrane helix</keyword>
<proteinExistence type="predicted"/>
<name>A0A1G7VKW1_9HYPH</name>
<protein>
    <submittedName>
        <fullName evidence="2">Uncharacterized protein</fullName>
    </submittedName>
</protein>
<dbReference type="RefSeq" id="WP_176762598.1">
    <property type="nucleotide sequence ID" value="NZ_FNCS01000004.1"/>
</dbReference>
<dbReference type="AlphaFoldDB" id="A0A1G7VKW1"/>
<organism evidence="2 3">
    <name type="scientific">Pelagibacterium luteolum</name>
    <dbReference type="NCBI Taxonomy" id="440168"/>
    <lineage>
        <taxon>Bacteria</taxon>
        <taxon>Pseudomonadati</taxon>
        <taxon>Pseudomonadota</taxon>
        <taxon>Alphaproteobacteria</taxon>
        <taxon>Hyphomicrobiales</taxon>
        <taxon>Devosiaceae</taxon>
        <taxon>Pelagibacterium</taxon>
    </lineage>
</organism>
<dbReference type="Proteomes" id="UP000199495">
    <property type="component" value="Unassembled WGS sequence"/>
</dbReference>
<keyword evidence="1" id="KW-0812">Transmembrane</keyword>
<evidence type="ECO:0000313" key="3">
    <source>
        <dbReference type="Proteomes" id="UP000199495"/>
    </source>
</evidence>
<evidence type="ECO:0000256" key="1">
    <source>
        <dbReference type="SAM" id="Phobius"/>
    </source>
</evidence>
<dbReference type="EMBL" id="FNCS01000004">
    <property type="protein sequence ID" value="SDG60211.1"/>
    <property type="molecule type" value="Genomic_DNA"/>
</dbReference>
<reference evidence="2 3" key="1">
    <citation type="submission" date="2016-10" db="EMBL/GenBank/DDBJ databases">
        <authorList>
            <person name="de Groot N.N."/>
        </authorList>
    </citation>
    <scope>NUCLEOTIDE SEQUENCE [LARGE SCALE GENOMIC DNA]</scope>
    <source>
        <strain evidence="2 3">CGMCC 1.10267</strain>
    </source>
</reference>
<keyword evidence="3" id="KW-1185">Reference proteome</keyword>